<comment type="caution">
    <text evidence="3">The sequence shown here is derived from an EMBL/GenBank/DDBJ whole genome shotgun (WGS) entry which is preliminary data.</text>
</comment>
<sequence>MRTAKRALTVAALGLPLVLGIASPALAANGKGPSKPPKASEIVKQLQSQDAQNHTVQNNINVSPVTQVNNGKGEQNAMTWTQQGNTNDTEQDEGAFQDEE</sequence>
<feature type="chain" id="PRO_5045760815" description="Secreted protein" evidence="2">
    <location>
        <begin position="28"/>
        <end position="100"/>
    </location>
</feature>
<protein>
    <recommendedName>
        <fullName evidence="5">Secreted protein</fullName>
    </recommendedName>
</protein>
<evidence type="ECO:0000313" key="3">
    <source>
        <dbReference type="EMBL" id="MDA3625868.1"/>
    </source>
</evidence>
<gene>
    <name evidence="3" type="ORF">OU415_10500</name>
</gene>
<evidence type="ECO:0008006" key="5">
    <source>
        <dbReference type="Google" id="ProtNLM"/>
    </source>
</evidence>
<keyword evidence="2" id="KW-0732">Signal</keyword>
<organism evidence="3 4">
    <name type="scientific">Saccharopolyspora oryzae</name>
    <dbReference type="NCBI Taxonomy" id="2997343"/>
    <lineage>
        <taxon>Bacteria</taxon>
        <taxon>Bacillati</taxon>
        <taxon>Actinomycetota</taxon>
        <taxon>Actinomycetes</taxon>
        <taxon>Pseudonocardiales</taxon>
        <taxon>Pseudonocardiaceae</taxon>
        <taxon>Saccharopolyspora</taxon>
    </lineage>
</organism>
<dbReference type="RefSeq" id="WP_270948442.1">
    <property type="nucleotide sequence ID" value="NZ_JAQGLA010000011.1"/>
</dbReference>
<reference evidence="3 4" key="1">
    <citation type="submission" date="2022-11" db="EMBL/GenBank/DDBJ databases">
        <title>Draft genome sequence of Saccharopolyspora sp. WRP15-2 isolated from rhizosphere soils of wild rice in Thailand.</title>
        <authorList>
            <person name="Duangmal K."/>
            <person name="Kammanee S."/>
            <person name="Muangham S."/>
        </authorList>
    </citation>
    <scope>NUCLEOTIDE SEQUENCE [LARGE SCALE GENOMIC DNA]</scope>
    <source>
        <strain evidence="3 4">WRP15-2</strain>
    </source>
</reference>
<dbReference type="Proteomes" id="UP001210380">
    <property type="component" value="Unassembled WGS sequence"/>
</dbReference>
<keyword evidence="4" id="KW-1185">Reference proteome</keyword>
<evidence type="ECO:0000313" key="4">
    <source>
        <dbReference type="Proteomes" id="UP001210380"/>
    </source>
</evidence>
<name>A0ABT4UVX7_9PSEU</name>
<dbReference type="EMBL" id="JAQGLA010000011">
    <property type="protein sequence ID" value="MDA3625868.1"/>
    <property type="molecule type" value="Genomic_DNA"/>
</dbReference>
<evidence type="ECO:0000256" key="1">
    <source>
        <dbReference type="SAM" id="MobiDB-lite"/>
    </source>
</evidence>
<feature type="compositionally biased region" description="Acidic residues" evidence="1">
    <location>
        <begin position="89"/>
        <end position="100"/>
    </location>
</feature>
<feature type="region of interest" description="Disordered" evidence="1">
    <location>
        <begin position="49"/>
        <end position="100"/>
    </location>
</feature>
<feature type="signal peptide" evidence="2">
    <location>
        <begin position="1"/>
        <end position="27"/>
    </location>
</feature>
<proteinExistence type="predicted"/>
<accession>A0ABT4UVX7</accession>
<feature type="compositionally biased region" description="Polar residues" evidence="1">
    <location>
        <begin position="49"/>
        <end position="88"/>
    </location>
</feature>
<evidence type="ECO:0000256" key="2">
    <source>
        <dbReference type="SAM" id="SignalP"/>
    </source>
</evidence>